<feature type="domain" description="DUF7344" evidence="2">
    <location>
        <begin position="1"/>
        <end position="74"/>
    </location>
</feature>
<dbReference type="InterPro" id="IPR055768">
    <property type="entry name" value="DUF7344"/>
</dbReference>
<evidence type="ECO:0000259" key="2">
    <source>
        <dbReference type="Pfam" id="PF24035"/>
    </source>
</evidence>
<protein>
    <recommendedName>
        <fullName evidence="2">DUF7344 domain-containing protein</fullName>
    </recommendedName>
</protein>
<gene>
    <name evidence="3" type="ORF">ACFQJ9_09555</name>
</gene>
<dbReference type="Gene3D" id="1.10.10.10">
    <property type="entry name" value="Winged helix-like DNA-binding domain superfamily/Winged helix DNA-binding domain"/>
    <property type="match status" value="1"/>
</dbReference>
<dbReference type="EMBL" id="JBHTAR010000011">
    <property type="protein sequence ID" value="MFC7199655.1"/>
    <property type="molecule type" value="Genomic_DNA"/>
</dbReference>
<dbReference type="Proteomes" id="UP001596447">
    <property type="component" value="Unassembled WGS sequence"/>
</dbReference>
<dbReference type="RefSeq" id="WP_279529583.1">
    <property type="nucleotide sequence ID" value="NZ_CP122312.1"/>
</dbReference>
<keyword evidence="1" id="KW-0472">Membrane</keyword>
<feature type="transmembrane region" description="Helical" evidence="1">
    <location>
        <begin position="99"/>
        <end position="121"/>
    </location>
</feature>
<sequence length="158" mass="17921">MSNERRRRSLEYLVEREHATVREIADVVAAAEFGSSAPPDSVRTAVYVSLRQNHLPSLVDAGVIEFDTETNQVRVLDRARGVTMYLELVTRYGITWGEFYQYLGTVGFLVVLGSLLVFPIVSLISPLAWATIFLGVFAVMSAYQLWTDHWSLRRRLLP</sequence>
<dbReference type="AlphaFoldDB" id="A0ABD5Z333"/>
<keyword evidence="1" id="KW-0812">Transmembrane</keyword>
<name>A0ABD5Z333_9EURY</name>
<organism evidence="3 4">
    <name type="scientific">Halospeciosus flavus</name>
    <dbReference type="NCBI Taxonomy" id="3032283"/>
    <lineage>
        <taxon>Archaea</taxon>
        <taxon>Methanobacteriati</taxon>
        <taxon>Methanobacteriota</taxon>
        <taxon>Stenosarchaea group</taxon>
        <taxon>Halobacteria</taxon>
        <taxon>Halobacteriales</taxon>
        <taxon>Halobacteriaceae</taxon>
        <taxon>Halospeciosus</taxon>
    </lineage>
</organism>
<evidence type="ECO:0000313" key="3">
    <source>
        <dbReference type="EMBL" id="MFC7199655.1"/>
    </source>
</evidence>
<comment type="caution">
    <text evidence="3">The sequence shown here is derived from an EMBL/GenBank/DDBJ whole genome shotgun (WGS) entry which is preliminary data.</text>
</comment>
<keyword evidence="4" id="KW-1185">Reference proteome</keyword>
<feature type="transmembrane region" description="Helical" evidence="1">
    <location>
        <begin position="127"/>
        <end position="146"/>
    </location>
</feature>
<accession>A0ABD5Z333</accession>
<keyword evidence="1" id="KW-1133">Transmembrane helix</keyword>
<reference evidence="3 4" key="1">
    <citation type="journal article" date="2019" name="Int. J. Syst. Evol. Microbiol.">
        <title>The Global Catalogue of Microorganisms (GCM) 10K type strain sequencing project: providing services to taxonomists for standard genome sequencing and annotation.</title>
        <authorList>
            <consortium name="The Broad Institute Genomics Platform"/>
            <consortium name="The Broad Institute Genome Sequencing Center for Infectious Disease"/>
            <person name="Wu L."/>
            <person name="Ma J."/>
        </authorList>
    </citation>
    <scope>NUCLEOTIDE SEQUENCE [LARGE SCALE GENOMIC DNA]</scope>
    <source>
        <strain evidence="3 4">XZGYJ-43</strain>
    </source>
</reference>
<proteinExistence type="predicted"/>
<dbReference type="InterPro" id="IPR036388">
    <property type="entry name" value="WH-like_DNA-bd_sf"/>
</dbReference>
<evidence type="ECO:0000313" key="4">
    <source>
        <dbReference type="Proteomes" id="UP001596447"/>
    </source>
</evidence>
<evidence type="ECO:0000256" key="1">
    <source>
        <dbReference type="SAM" id="Phobius"/>
    </source>
</evidence>
<dbReference type="Pfam" id="PF24035">
    <property type="entry name" value="DUF7344"/>
    <property type="match status" value="1"/>
</dbReference>